<accession>A0ABW3JA95</accession>
<organism evidence="1 2">
    <name type="scientific">Methyloligella solikamskensis</name>
    <dbReference type="NCBI Taxonomy" id="1177756"/>
    <lineage>
        <taxon>Bacteria</taxon>
        <taxon>Pseudomonadati</taxon>
        <taxon>Pseudomonadota</taxon>
        <taxon>Alphaproteobacteria</taxon>
        <taxon>Hyphomicrobiales</taxon>
        <taxon>Hyphomicrobiaceae</taxon>
        <taxon>Methyloligella</taxon>
    </lineage>
</organism>
<keyword evidence="2" id="KW-1185">Reference proteome</keyword>
<gene>
    <name evidence="1" type="ORF">ACFQ2F_09235</name>
</gene>
<keyword evidence="1" id="KW-0489">Methyltransferase</keyword>
<evidence type="ECO:0000313" key="2">
    <source>
        <dbReference type="Proteomes" id="UP001597102"/>
    </source>
</evidence>
<dbReference type="GO" id="GO:0008168">
    <property type="term" value="F:methyltransferase activity"/>
    <property type="evidence" value="ECO:0007669"/>
    <property type="project" value="UniProtKB-KW"/>
</dbReference>
<dbReference type="EMBL" id="JBHTJO010000001">
    <property type="protein sequence ID" value="MFD0987282.1"/>
    <property type="molecule type" value="Genomic_DNA"/>
</dbReference>
<reference evidence="2" key="1">
    <citation type="journal article" date="2019" name="Int. J. Syst. Evol. Microbiol.">
        <title>The Global Catalogue of Microorganisms (GCM) 10K type strain sequencing project: providing services to taxonomists for standard genome sequencing and annotation.</title>
        <authorList>
            <consortium name="The Broad Institute Genomics Platform"/>
            <consortium name="The Broad Institute Genome Sequencing Center for Infectious Disease"/>
            <person name="Wu L."/>
            <person name="Ma J."/>
        </authorList>
    </citation>
    <scope>NUCLEOTIDE SEQUENCE [LARGE SCALE GENOMIC DNA]</scope>
    <source>
        <strain evidence="2">CCUG 61697</strain>
    </source>
</reference>
<dbReference type="Gene3D" id="3.40.50.150">
    <property type="entry name" value="Vaccinia Virus protein VP39"/>
    <property type="match status" value="1"/>
</dbReference>
<name>A0ABW3JA95_9HYPH</name>
<keyword evidence="1" id="KW-0808">Transferase</keyword>
<sequence>MDFRISGDMLEARRLLPPDAGGYQLTELRILQPCPVCGSQYTAYVRQVPTRRTNREIPLYSCLDCQSFWNPSGYREDEAQLRRDLQWNLSVRDRNTEAANTLFDRLSHEGIAPRSVAEIGCGIGTLLNVARDRGMEIVGHDVNAVAIEHAKTEFGLALSSALWTAETPTPPVDLYLCIMVLEHMEDPGLLLRELCKAAMAQQAALFVSVPFLNRKKWHFILEPDPMTAGTPFFDNDVHVTHFSKKGMIAAFDRFGCAGAKPFSGGLWNGVLWQPTSEATKSDSATRLSWLKWPWKRNAEAQARS</sequence>
<dbReference type="Pfam" id="PF13489">
    <property type="entry name" value="Methyltransf_23"/>
    <property type="match status" value="1"/>
</dbReference>
<evidence type="ECO:0000313" key="1">
    <source>
        <dbReference type="EMBL" id="MFD0987282.1"/>
    </source>
</evidence>
<dbReference type="InterPro" id="IPR029063">
    <property type="entry name" value="SAM-dependent_MTases_sf"/>
</dbReference>
<proteinExistence type="predicted"/>
<dbReference type="PANTHER" id="PTHR43861">
    <property type="entry name" value="TRANS-ACONITATE 2-METHYLTRANSFERASE-RELATED"/>
    <property type="match status" value="1"/>
</dbReference>
<dbReference type="RefSeq" id="WP_379088955.1">
    <property type="nucleotide sequence ID" value="NZ_JBHTJO010000001.1"/>
</dbReference>
<dbReference type="SUPFAM" id="SSF53335">
    <property type="entry name" value="S-adenosyl-L-methionine-dependent methyltransferases"/>
    <property type="match status" value="1"/>
</dbReference>
<dbReference type="GO" id="GO:0032259">
    <property type="term" value="P:methylation"/>
    <property type="evidence" value="ECO:0007669"/>
    <property type="project" value="UniProtKB-KW"/>
</dbReference>
<protein>
    <submittedName>
        <fullName evidence="1">Methyltransferase domain-containing protein</fullName>
    </submittedName>
</protein>
<comment type="caution">
    <text evidence="1">The sequence shown here is derived from an EMBL/GenBank/DDBJ whole genome shotgun (WGS) entry which is preliminary data.</text>
</comment>
<dbReference type="SUPFAM" id="SSF57783">
    <property type="entry name" value="Zinc beta-ribbon"/>
    <property type="match status" value="1"/>
</dbReference>
<dbReference type="Proteomes" id="UP001597102">
    <property type="component" value="Unassembled WGS sequence"/>
</dbReference>